<protein>
    <submittedName>
        <fullName evidence="1">Uncharacterized protein</fullName>
    </submittedName>
</protein>
<dbReference type="AlphaFoldDB" id="A0A078AEY3"/>
<dbReference type="InParanoid" id="A0A078AEY3"/>
<dbReference type="EMBL" id="CCKQ01009350">
    <property type="protein sequence ID" value="CDW80829.1"/>
    <property type="molecule type" value="Genomic_DNA"/>
</dbReference>
<organism evidence="1 2">
    <name type="scientific">Stylonychia lemnae</name>
    <name type="common">Ciliate</name>
    <dbReference type="NCBI Taxonomy" id="5949"/>
    <lineage>
        <taxon>Eukaryota</taxon>
        <taxon>Sar</taxon>
        <taxon>Alveolata</taxon>
        <taxon>Ciliophora</taxon>
        <taxon>Intramacronucleata</taxon>
        <taxon>Spirotrichea</taxon>
        <taxon>Stichotrichia</taxon>
        <taxon>Sporadotrichida</taxon>
        <taxon>Oxytrichidae</taxon>
        <taxon>Stylonychinae</taxon>
        <taxon>Stylonychia</taxon>
    </lineage>
</organism>
<dbReference type="InterPro" id="IPR036322">
    <property type="entry name" value="WD40_repeat_dom_sf"/>
</dbReference>
<evidence type="ECO:0000313" key="2">
    <source>
        <dbReference type="Proteomes" id="UP000039865"/>
    </source>
</evidence>
<dbReference type="Proteomes" id="UP000039865">
    <property type="component" value="Unassembled WGS sequence"/>
</dbReference>
<dbReference type="SUPFAM" id="SSF50978">
    <property type="entry name" value="WD40 repeat-like"/>
    <property type="match status" value="1"/>
</dbReference>
<keyword evidence="2" id="KW-1185">Reference proteome</keyword>
<name>A0A078AEY3_STYLE</name>
<reference evidence="1 2" key="1">
    <citation type="submission" date="2014-06" db="EMBL/GenBank/DDBJ databases">
        <authorList>
            <person name="Swart Estienne"/>
        </authorList>
    </citation>
    <scope>NUCLEOTIDE SEQUENCE [LARGE SCALE GENOMIC DNA]</scope>
    <source>
        <strain evidence="1 2">130c</strain>
    </source>
</reference>
<accession>A0A078AEY3</accession>
<sequence length="532" mass="62129">MLENLTIQNSQEQSILNQNIELSSESKSTFEQILKKDLAALDHSETKDKIIQERDQLSKMVQRESDDIILNYLLQRQNAVLSKFEQFVDKSKKTFDEQQNNYLNLDCHVKGLIDTQINLLHRKERGNRVQNPHILDAGNEIRMKESFQDLNLSKQDMLDLYQIFIRSQLFQEFKEEIVKEIASVKDLHQDCILMSIASTHLANLQNQRQQYLAFRGGDKKINFLDPTNFKIYKSLTLESFNSRLNMRWFIQIENYILIQTHSKFSEILIYKDLKYQESEKILNENKEPILFLKPLYFNQNGKHYLAMASELGTVYLYQFSTSFGKLTLKDQQVPLNMVIKRNNETRMMNPIVLCIKDLPLNNSIAIGYLDDGVILLDIDFLGPKLLYRAQFLKQLSVKDVVELDATQILTLSYKPARYQTIDVVKKIVTDLGDGQHSHGLSLNLFPGFNIQKYPYVLAKESNGLFILNPIFNVYNQIFDLKTQNVEESYQNDETVIFDDSKSNTFYMVKNNFYVTKYEINPALLETLKECTE</sequence>
<gene>
    <name evidence="1" type="primary">Contig13736.g14650</name>
    <name evidence="1" type="ORF">STYLEM_9833</name>
</gene>
<proteinExistence type="predicted"/>
<evidence type="ECO:0000313" key="1">
    <source>
        <dbReference type="EMBL" id="CDW80829.1"/>
    </source>
</evidence>